<evidence type="ECO:0000313" key="12">
    <source>
        <dbReference type="Proteomes" id="UP000182412"/>
    </source>
</evidence>
<dbReference type="RefSeq" id="WP_074573352.1">
    <property type="nucleotide sequence ID" value="NZ_FNJQ01000039.1"/>
</dbReference>
<dbReference type="GO" id="GO:0043772">
    <property type="term" value="F:acyl-phosphate glycerol-3-phosphate acyltransferase activity"/>
    <property type="evidence" value="ECO:0007669"/>
    <property type="project" value="UniProtKB-UniRule"/>
</dbReference>
<keyword evidence="11" id="KW-0012">Acyltransferase</keyword>
<dbReference type="OrthoDB" id="9777124at2"/>
<comment type="subunit">
    <text evidence="10">Probably interacts with PlsX.</text>
</comment>
<keyword evidence="1 10" id="KW-1003">Cell membrane</keyword>
<dbReference type="SMART" id="SM01207">
    <property type="entry name" value="G3P_acyltransf"/>
    <property type="match status" value="1"/>
</dbReference>
<comment type="pathway">
    <text evidence="10">Lipid metabolism; phospholipid metabolism.</text>
</comment>
<evidence type="ECO:0000256" key="9">
    <source>
        <dbReference type="ARBA" id="ARBA00023264"/>
    </source>
</evidence>
<evidence type="ECO:0000256" key="3">
    <source>
        <dbReference type="ARBA" id="ARBA00022679"/>
    </source>
</evidence>
<accession>A0A1H0UV44</accession>
<keyword evidence="5 10" id="KW-1133">Transmembrane helix</keyword>
<evidence type="ECO:0000256" key="6">
    <source>
        <dbReference type="ARBA" id="ARBA00023098"/>
    </source>
</evidence>
<dbReference type="UniPathway" id="UPA00085"/>
<dbReference type="InterPro" id="IPR003811">
    <property type="entry name" value="G3P_acylTferase_PlsY"/>
</dbReference>
<comment type="similarity">
    <text evidence="10">Belongs to the PlsY family.</text>
</comment>
<protein>
    <recommendedName>
        <fullName evidence="10">Glycerol-3-phosphate acyltransferase</fullName>
    </recommendedName>
    <alternativeName>
        <fullName evidence="10">Acyl-PO4 G3P acyltransferase</fullName>
    </alternativeName>
    <alternativeName>
        <fullName evidence="10">Acyl-phosphate--glycerol-3-phosphate acyltransferase</fullName>
    </alternativeName>
    <alternativeName>
        <fullName evidence="10">G3P acyltransferase</fullName>
        <shortName evidence="10">GPAT</shortName>
        <ecNumber evidence="10">2.3.1.275</ecNumber>
    </alternativeName>
    <alternativeName>
        <fullName evidence="10">Lysophosphatidic acid synthase</fullName>
        <shortName evidence="10">LPA synthase</shortName>
    </alternativeName>
</protein>
<dbReference type="GO" id="GO:0005886">
    <property type="term" value="C:plasma membrane"/>
    <property type="evidence" value="ECO:0007669"/>
    <property type="project" value="UniProtKB-SubCell"/>
</dbReference>
<keyword evidence="9 10" id="KW-1208">Phospholipid metabolism</keyword>
<evidence type="ECO:0000256" key="7">
    <source>
        <dbReference type="ARBA" id="ARBA00023136"/>
    </source>
</evidence>
<feature type="transmembrane region" description="Helical" evidence="10">
    <location>
        <begin position="138"/>
        <end position="156"/>
    </location>
</feature>
<evidence type="ECO:0000256" key="10">
    <source>
        <dbReference type="HAMAP-Rule" id="MF_01043"/>
    </source>
</evidence>
<dbReference type="HAMAP" id="MF_01043">
    <property type="entry name" value="PlsY"/>
    <property type="match status" value="1"/>
</dbReference>
<dbReference type="NCBIfam" id="TIGR00023">
    <property type="entry name" value="glycerol-3-phosphate 1-O-acyltransferase PlsY"/>
    <property type="match status" value="1"/>
</dbReference>
<dbReference type="AlphaFoldDB" id="A0A1H0UV44"/>
<proteinExistence type="inferred from homology"/>
<gene>
    <name evidence="10" type="primary">plsY</name>
    <name evidence="11" type="ORF">SAMN05216366_1399</name>
</gene>
<evidence type="ECO:0000256" key="8">
    <source>
        <dbReference type="ARBA" id="ARBA00023209"/>
    </source>
</evidence>
<organism evidence="11 12">
    <name type="scientific">Selenomonas ruminantium</name>
    <dbReference type="NCBI Taxonomy" id="971"/>
    <lineage>
        <taxon>Bacteria</taxon>
        <taxon>Bacillati</taxon>
        <taxon>Bacillota</taxon>
        <taxon>Negativicutes</taxon>
        <taxon>Selenomonadales</taxon>
        <taxon>Selenomonadaceae</taxon>
        <taxon>Selenomonas</taxon>
    </lineage>
</organism>
<dbReference type="GO" id="GO:0008654">
    <property type="term" value="P:phospholipid biosynthetic process"/>
    <property type="evidence" value="ECO:0007669"/>
    <property type="project" value="UniProtKB-UniRule"/>
</dbReference>
<keyword evidence="2 10" id="KW-0444">Lipid biosynthesis</keyword>
<dbReference type="PANTHER" id="PTHR30309">
    <property type="entry name" value="INNER MEMBRANE PROTEIN YGIH"/>
    <property type="match status" value="1"/>
</dbReference>
<feature type="transmembrane region" description="Helical" evidence="10">
    <location>
        <begin position="6"/>
        <end position="28"/>
    </location>
</feature>
<feature type="transmembrane region" description="Helical" evidence="10">
    <location>
        <begin position="77"/>
        <end position="99"/>
    </location>
</feature>
<feature type="transmembrane region" description="Helical" evidence="10">
    <location>
        <begin position="163"/>
        <end position="180"/>
    </location>
</feature>
<dbReference type="EMBL" id="FNJQ01000039">
    <property type="protein sequence ID" value="SDP69971.1"/>
    <property type="molecule type" value="Genomic_DNA"/>
</dbReference>
<evidence type="ECO:0000313" key="11">
    <source>
        <dbReference type="EMBL" id="SDP69971.1"/>
    </source>
</evidence>
<sequence length="198" mass="21093">MEDMLIAGILSYILGSIPNGLWLGKAIWHTDLREHGSHNIGATNAWRTLGKTAGTCIFLLDFAKGALSVYLGSLLVGTPLFMIVCGILAIVGHSCSLFLKFKGGKGVATGLGVMVMLMPLPALIVFLLWLAIVKVTGYVSLGSIVAAACVPVLAWLQGYSLEFILFGVLAAVFIIVRHHSNIGRLMNGTESKIQAAKR</sequence>
<keyword evidence="3 10" id="KW-0808">Transferase</keyword>
<dbReference type="PANTHER" id="PTHR30309:SF0">
    <property type="entry name" value="GLYCEROL-3-PHOSPHATE ACYLTRANSFERASE-RELATED"/>
    <property type="match status" value="1"/>
</dbReference>
<feature type="transmembrane region" description="Helical" evidence="10">
    <location>
        <begin position="111"/>
        <end position="132"/>
    </location>
</feature>
<keyword evidence="8 10" id="KW-0594">Phospholipid biosynthesis</keyword>
<comment type="catalytic activity">
    <reaction evidence="10">
        <text>an acyl phosphate + sn-glycerol 3-phosphate = a 1-acyl-sn-glycero-3-phosphate + phosphate</text>
        <dbReference type="Rhea" id="RHEA:34075"/>
        <dbReference type="ChEBI" id="CHEBI:43474"/>
        <dbReference type="ChEBI" id="CHEBI:57597"/>
        <dbReference type="ChEBI" id="CHEBI:57970"/>
        <dbReference type="ChEBI" id="CHEBI:59918"/>
        <dbReference type="EC" id="2.3.1.275"/>
    </reaction>
</comment>
<comment type="function">
    <text evidence="10">Catalyzes the transfer of an acyl group from acyl-phosphate (acyl-PO(4)) to glycerol-3-phosphate (G3P) to form lysophosphatidic acid (LPA). This enzyme utilizes acyl-phosphate as fatty acyl donor, but not acyl-CoA or acyl-ACP.</text>
</comment>
<name>A0A1H0UV44_SELRU</name>
<keyword evidence="7 10" id="KW-0472">Membrane</keyword>
<dbReference type="EC" id="2.3.1.275" evidence="10"/>
<dbReference type="Proteomes" id="UP000182412">
    <property type="component" value="Unassembled WGS sequence"/>
</dbReference>
<comment type="subcellular location">
    <subcellularLocation>
        <location evidence="10">Cell membrane</location>
        <topology evidence="10">Multi-pass membrane protein</topology>
    </subcellularLocation>
</comment>
<evidence type="ECO:0000256" key="2">
    <source>
        <dbReference type="ARBA" id="ARBA00022516"/>
    </source>
</evidence>
<keyword evidence="4 10" id="KW-0812">Transmembrane</keyword>
<dbReference type="Pfam" id="PF02660">
    <property type="entry name" value="G3P_acyltransf"/>
    <property type="match status" value="1"/>
</dbReference>
<keyword evidence="6 10" id="KW-0443">Lipid metabolism</keyword>
<evidence type="ECO:0000256" key="4">
    <source>
        <dbReference type="ARBA" id="ARBA00022692"/>
    </source>
</evidence>
<evidence type="ECO:0000256" key="1">
    <source>
        <dbReference type="ARBA" id="ARBA00022475"/>
    </source>
</evidence>
<reference evidence="11 12" key="1">
    <citation type="submission" date="2016-10" db="EMBL/GenBank/DDBJ databases">
        <authorList>
            <person name="de Groot N.N."/>
        </authorList>
    </citation>
    <scope>NUCLEOTIDE SEQUENCE [LARGE SCALE GENOMIC DNA]</scope>
    <source>
        <strain evidence="11 12">S137</strain>
    </source>
</reference>
<evidence type="ECO:0000256" key="5">
    <source>
        <dbReference type="ARBA" id="ARBA00022989"/>
    </source>
</evidence>